<organism evidence="1 2">
    <name type="scientific">Sousa chinensis</name>
    <name type="common">Indo-pacific humpbacked dolphin</name>
    <name type="synonym">Steno chinensis</name>
    <dbReference type="NCBI Taxonomy" id="103600"/>
    <lineage>
        <taxon>Eukaryota</taxon>
        <taxon>Metazoa</taxon>
        <taxon>Chordata</taxon>
        <taxon>Craniata</taxon>
        <taxon>Vertebrata</taxon>
        <taxon>Euteleostomi</taxon>
        <taxon>Mammalia</taxon>
        <taxon>Eutheria</taxon>
        <taxon>Laurasiatheria</taxon>
        <taxon>Artiodactyla</taxon>
        <taxon>Whippomorpha</taxon>
        <taxon>Cetacea</taxon>
        <taxon>Odontoceti</taxon>
        <taxon>Delphinidae</taxon>
        <taxon>Sousa</taxon>
    </lineage>
</organism>
<feature type="non-terminal residue" evidence="1">
    <location>
        <position position="1"/>
    </location>
</feature>
<comment type="caution">
    <text evidence="1">The sequence shown here is derived from an EMBL/GenBank/DDBJ whole genome shotgun (WGS) entry which is preliminary data.</text>
</comment>
<name>A0A484GJX8_SOUCH</name>
<dbReference type="AlphaFoldDB" id="A0A484GJX8"/>
<dbReference type="EMBL" id="QWLN02007139">
    <property type="protein sequence ID" value="TEA35788.1"/>
    <property type="molecule type" value="Genomic_DNA"/>
</dbReference>
<keyword evidence="2" id="KW-1185">Reference proteome</keyword>
<protein>
    <submittedName>
        <fullName evidence="1">Uncharacterized protein</fullName>
    </submittedName>
</protein>
<evidence type="ECO:0000313" key="2">
    <source>
        <dbReference type="Proteomes" id="UP000295264"/>
    </source>
</evidence>
<proteinExistence type="predicted"/>
<accession>A0A484GJX8</accession>
<gene>
    <name evidence="1" type="ORF">DBR06_SOUSAS1110151</name>
</gene>
<reference evidence="1 2" key="1">
    <citation type="journal article" date="2018" name="Genomics">
        <title>Molecular footprints of inshore aquatic adaptation in Indo-Pacific humpback dolphin (Sousa chinensis).</title>
        <authorList>
            <person name="Ming Y."/>
            <person name="Jian J."/>
            <person name="Yu F."/>
            <person name="Yu X."/>
            <person name="Wang J."/>
            <person name="Liu W."/>
        </authorList>
    </citation>
    <scope>NUCLEOTIDE SEQUENCE [LARGE SCALE GENOMIC DNA]</scope>
    <source>
        <strain evidence="1">MY-2018</strain>
        <tissue evidence="1">Skin</tissue>
    </source>
</reference>
<sequence length="54" mass="6080">LLNYFSLQFLTSWTFHHTTVDVICDVVRVVAINIAAHRLGSSQDLLNGSREFSS</sequence>
<evidence type="ECO:0000313" key="1">
    <source>
        <dbReference type="EMBL" id="TEA35788.1"/>
    </source>
</evidence>
<dbReference type="Proteomes" id="UP000295264">
    <property type="component" value="Unassembled WGS sequence"/>
</dbReference>